<keyword evidence="7" id="KW-1185">Reference proteome</keyword>
<dbReference type="SUPFAM" id="SSF46785">
    <property type="entry name" value="Winged helix' DNA-binding domain"/>
    <property type="match status" value="1"/>
</dbReference>
<dbReference type="Pfam" id="PF03466">
    <property type="entry name" value="LysR_substrate"/>
    <property type="match status" value="1"/>
</dbReference>
<evidence type="ECO:0000313" key="6">
    <source>
        <dbReference type="EMBL" id="QNU18593.1"/>
    </source>
</evidence>
<dbReference type="PROSITE" id="PS50931">
    <property type="entry name" value="HTH_LYSR"/>
    <property type="match status" value="1"/>
</dbReference>
<dbReference type="Pfam" id="PF00126">
    <property type="entry name" value="HTH_1"/>
    <property type="match status" value="1"/>
</dbReference>
<keyword evidence="2" id="KW-0805">Transcription regulation</keyword>
<dbReference type="EMBL" id="CP061470">
    <property type="protein sequence ID" value="QNU18593.1"/>
    <property type="molecule type" value="Genomic_DNA"/>
</dbReference>
<dbReference type="KEGG" id="gza:IC807_02545"/>
<keyword evidence="4" id="KW-0804">Transcription</keyword>
<dbReference type="InterPro" id="IPR000847">
    <property type="entry name" value="LysR_HTH_N"/>
</dbReference>
<sequence>MNIDYIEAFMYVVHFNSIHKAADALFLSQPTVTARIKALERELDTELFERQGRSIVLTEKGKMFVPYAEQILRTFHQGKKQLKKRADEEEVVIGANLIASQYFIPFALPLWKKAHPDLRFKFISASNEVLMDKLLQKQIDVAFMKEVSHHSLQHKPLLDNSIRLVVKPGHPFQFQSKLSARQLALEPIVFFECGAFDWNRVHKIFEVENVEPRIEFQVDHLEVAKSLIQSGCGIGFLPYLCIKNELATGQLAEVNVAHLMMLKQYIHGIYYGSEPPFIWNTILSSVEKFAKNAITPVSQTN</sequence>
<dbReference type="RefSeq" id="WP_033006131.1">
    <property type="nucleotide sequence ID" value="NZ_CP061470.1"/>
</dbReference>
<dbReference type="Gene3D" id="1.10.10.10">
    <property type="entry name" value="Winged helix-like DNA-binding domain superfamily/Winged helix DNA-binding domain"/>
    <property type="match status" value="1"/>
</dbReference>
<dbReference type="SUPFAM" id="SSF53850">
    <property type="entry name" value="Periplasmic binding protein-like II"/>
    <property type="match status" value="1"/>
</dbReference>
<evidence type="ECO:0000256" key="1">
    <source>
        <dbReference type="ARBA" id="ARBA00009437"/>
    </source>
</evidence>
<evidence type="ECO:0000256" key="2">
    <source>
        <dbReference type="ARBA" id="ARBA00023015"/>
    </source>
</evidence>
<dbReference type="GO" id="GO:0000976">
    <property type="term" value="F:transcription cis-regulatory region binding"/>
    <property type="evidence" value="ECO:0007669"/>
    <property type="project" value="TreeGrafter"/>
</dbReference>
<gene>
    <name evidence="6" type="ORF">IC807_02545</name>
</gene>
<dbReference type="InterPro" id="IPR036390">
    <property type="entry name" value="WH_DNA-bd_sf"/>
</dbReference>
<protein>
    <submittedName>
        <fullName evidence="6">LysR family transcriptional regulator</fullName>
    </submittedName>
</protein>
<keyword evidence="3" id="KW-0238">DNA-binding</keyword>
<organism evidence="6 7">
    <name type="scientific">Geobacillus zalihae</name>
    <dbReference type="NCBI Taxonomy" id="213419"/>
    <lineage>
        <taxon>Bacteria</taxon>
        <taxon>Bacillati</taxon>
        <taxon>Bacillota</taxon>
        <taxon>Bacilli</taxon>
        <taxon>Bacillales</taxon>
        <taxon>Anoxybacillaceae</taxon>
        <taxon>Geobacillus</taxon>
    </lineage>
</organism>
<name>A0A7H1RWF4_9BACL</name>
<dbReference type="AlphaFoldDB" id="A0A7H1RWF4"/>
<proteinExistence type="inferred from homology"/>
<dbReference type="PANTHER" id="PTHR30126:SF40">
    <property type="entry name" value="HTH-TYPE TRANSCRIPTIONAL REGULATOR GLTR"/>
    <property type="match status" value="1"/>
</dbReference>
<dbReference type="GO" id="GO:0003700">
    <property type="term" value="F:DNA-binding transcription factor activity"/>
    <property type="evidence" value="ECO:0007669"/>
    <property type="project" value="InterPro"/>
</dbReference>
<reference evidence="6 7" key="1">
    <citation type="submission" date="2020-09" db="EMBL/GenBank/DDBJ databases">
        <title>Complete Geobacillus genomes through the use of hybrid genome assembly.</title>
        <authorList>
            <person name="Vera D.L."/>
            <person name="Venkateswaran K."/>
            <person name="Singh N.K."/>
            <person name="Landry K."/>
        </authorList>
    </citation>
    <scope>NUCLEOTIDE SEQUENCE [LARGE SCALE GENOMIC DNA]</scope>
    <source>
        <strain evidence="6 7">SURF-189</strain>
    </source>
</reference>
<comment type="similarity">
    <text evidence="1">Belongs to the LysR transcriptional regulatory family.</text>
</comment>
<dbReference type="InterPro" id="IPR005119">
    <property type="entry name" value="LysR_subst-bd"/>
</dbReference>
<evidence type="ECO:0000259" key="5">
    <source>
        <dbReference type="PROSITE" id="PS50931"/>
    </source>
</evidence>
<dbReference type="FunFam" id="1.10.10.10:FF:000001">
    <property type="entry name" value="LysR family transcriptional regulator"/>
    <property type="match status" value="1"/>
</dbReference>
<dbReference type="Gene3D" id="3.40.190.10">
    <property type="entry name" value="Periplasmic binding protein-like II"/>
    <property type="match status" value="2"/>
</dbReference>
<dbReference type="PRINTS" id="PR00039">
    <property type="entry name" value="HTHLYSR"/>
</dbReference>
<dbReference type="PANTHER" id="PTHR30126">
    <property type="entry name" value="HTH-TYPE TRANSCRIPTIONAL REGULATOR"/>
    <property type="match status" value="1"/>
</dbReference>
<accession>A0A7H1RWF4</accession>
<feature type="domain" description="HTH lysR-type" evidence="5">
    <location>
        <begin position="1"/>
        <end position="58"/>
    </location>
</feature>
<evidence type="ECO:0000313" key="7">
    <source>
        <dbReference type="Proteomes" id="UP000516388"/>
    </source>
</evidence>
<dbReference type="InterPro" id="IPR036388">
    <property type="entry name" value="WH-like_DNA-bd_sf"/>
</dbReference>
<dbReference type="Proteomes" id="UP000516388">
    <property type="component" value="Chromosome"/>
</dbReference>
<dbReference type="CDD" id="cd05466">
    <property type="entry name" value="PBP2_LTTR_substrate"/>
    <property type="match status" value="1"/>
</dbReference>
<evidence type="ECO:0000256" key="3">
    <source>
        <dbReference type="ARBA" id="ARBA00023125"/>
    </source>
</evidence>
<evidence type="ECO:0000256" key="4">
    <source>
        <dbReference type="ARBA" id="ARBA00023163"/>
    </source>
</evidence>